<dbReference type="Proteomes" id="UP000504612">
    <property type="component" value="Unplaced"/>
</dbReference>
<keyword evidence="2" id="KW-1185">Reference proteome</keyword>
<feature type="compositionally biased region" description="Basic residues" evidence="1">
    <location>
        <begin position="94"/>
        <end position="103"/>
    </location>
</feature>
<feature type="compositionally biased region" description="Low complexity" evidence="1">
    <location>
        <begin position="165"/>
        <end position="176"/>
    </location>
</feature>
<dbReference type="GeneID" id="113428884"/>
<organism evidence="2 3">
    <name type="scientific">Notechis scutatus</name>
    <name type="common">mainland tiger snake</name>
    <dbReference type="NCBI Taxonomy" id="8663"/>
    <lineage>
        <taxon>Eukaryota</taxon>
        <taxon>Metazoa</taxon>
        <taxon>Chordata</taxon>
        <taxon>Craniata</taxon>
        <taxon>Vertebrata</taxon>
        <taxon>Euteleostomi</taxon>
        <taxon>Lepidosauria</taxon>
        <taxon>Squamata</taxon>
        <taxon>Bifurcata</taxon>
        <taxon>Unidentata</taxon>
        <taxon>Episquamata</taxon>
        <taxon>Toxicofera</taxon>
        <taxon>Serpentes</taxon>
        <taxon>Colubroidea</taxon>
        <taxon>Elapidae</taxon>
        <taxon>Hydrophiinae</taxon>
        <taxon>Notechis</taxon>
    </lineage>
</organism>
<dbReference type="RefSeq" id="XP_026547195.1">
    <property type="nucleotide sequence ID" value="XM_026691410.1"/>
</dbReference>
<name>A0A6J1VVU9_9SAUR</name>
<feature type="compositionally biased region" description="Basic and acidic residues" evidence="1">
    <location>
        <begin position="277"/>
        <end position="288"/>
    </location>
</feature>
<proteinExistence type="predicted"/>
<accession>A0A6J1VVU9</accession>
<dbReference type="KEGG" id="nss:113428884"/>
<feature type="region of interest" description="Disordered" evidence="1">
    <location>
        <begin position="205"/>
        <end position="349"/>
    </location>
</feature>
<sequence>MGDTSLLCHPPPEGCCLELHEALAVLLALIVVVQLVLRLATVVCYYFCCLVRNLCGGPAPTKEPEKPLVLVRPVKKASPRKPSLQFSNDDPPPRRRRRSRSPPRRCLQCTLEPLKVTMNLENGHFRCRCREHRHHRHSCPDYLPCCCSPRYYNCECDNRPRPRPRTSSAPSAYPSPRFRDVAVGTSDLLTNVPTEDRRNTLVSTEPYGRTMVAEPQRRSIASGQEAEYLPPGQHSQRPARVYIYPVHPQTPPGSRSPTPERAHRRRTLSQDEQAEFMAHEQRRGREPEPPTPATQQLQVSAGSPPRFHNIVNTLMQAGAPPTEGRAAGAKPRLSRAETPPDTDWVYRTK</sequence>
<feature type="region of interest" description="Disordered" evidence="1">
    <location>
        <begin position="72"/>
        <end position="103"/>
    </location>
</feature>
<reference evidence="3" key="1">
    <citation type="submission" date="2025-08" db="UniProtKB">
        <authorList>
            <consortium name="RefSeq"/>
        </authorList>
    </citation>
    <scope>IDENTIFICATION</scope>
</reference>
<feature type="region of interest" description="Disordered" evidence="1">
    <location>
        <begin position="158"/>
        <end position="178"/>
    </location>
</feature>
<protein>
    <submittedName>
        <fullName evidence="3">Serine/arginine repetitive matrix protein 1-like</fullName>
    </submittedName>
</protein>
<evidence type="ECO:0000256" key="1">
    <source>
        <dbReference type="SAM" id="MobiDB-lite"/>
    </source>
</evidence>
<dbReference type="AlphaFoldDB" id="A0A6J1VVU9"/>
<evidence type="ECO:0000313" key="2">
    <source>
        <dbReference type="Proteomes" id="UP000504612"/>
    </source>
</evidence>
<gene>
    <name evidence="3" type="primary">LOC113428884</name>
</gene>
<evidence type="ECO:0000313" key="3">
    <source>
        <dbReference type="RefSeq" id="XP_026547195.1"/>
    </source>
</evidence>